<dbReference type="InterPro" id="IPR050964">
    <property type="entry name" value="Striated_Muscle_Regulatory"/>
</dbReference>
<evidence type="ECO:0000313" key="7">
    <source>
        <dbReference type="EMBL" id="MBB4764945.1"/>
    </source>
</evidence>
<feature type="region of interest" description="Disordered" evidence="4">
    <location>
        <begin position="328"/>
        <end position="348"/>
    </location>
</feature>
<feature type="domain" description="Fibronectin type-III" evidence="6">
    <location>
        <begin position="791"/>
        <end position="885"/>
    </location>
</feature>
<reference evidence="7 8" key="1">
    <citation type="submission" date="2020-08" db="EMBL/GenBank/DDBJ databases">
        <title>Sequencing the genomes of 1000 actinobacteria strains.</title>
        <authorList>
            <person name="Klenk H.-P."/>
        </authorList>
    </citation>
    <scope>NUCLEOTIDE SEQUENCE [LARGE SCALE GENOMIC DNA]</scope>
    <source>
        <strain evidence="7 8">DSM 43149</strain>
    </source>
</reference>
<dbReference type="SUPFAM" id="SSF49265">
    <property type="entry name" value="Fibronectin type III"/>
    <property type="match status" value="3"/>
</dbReference>
<dbReference type="InterPro" id="IPR013783">
    <property type="entry name" value="Ig-like_fold"/>
</dbReference>
<keyword evidence="2" id="KW-0378">Hydrolase</keyword>
<feature type="domain" description="Fibronectin type-III" evidence="6">
    <location>
        <begin position="366"/>
        <end position="469"/>
    </location>
</feature>
<feature type="compositionally biased region" description="Low complexity" evidence="4">
    <location>
        <begin position="337"/>
        <end position="348"/>
    </location>
</feature>
<evidence type="ECO:0000256" key="2">
    <source>
        <dbReference type="ARBA" id="ARBA00023295"/>
    </source>
</evidence>
<sequence>MSHDDYRIRARLGILAFLLLLGALAVMGGSRPGEAASASATANPPVPMLDQPGSLVAVAGNLACSPQSPAYNHRKGSAGGCAMERTSDLILAAGDAVDSVLAVGDLQYEHGEWADLQASYDPTWGRLKAKTHPVPGSHEYSIAGAPDYFRYWGERAHPERKSNYSFEVGGWKIYALSSSCSSSSCSPGGDNYEWLKKELAGQSPEQCQLAYWHHPIQSVGQFGENVTMPKMAHLLHDAGVDVIVNAHDHNYQRWARITPESTVDADNGYRFFIVGSGGINHHRFYALDPMRHAGFETGTDKEFGVLFLKLNPSGYAWEFRTTTGRFTDTGRESCRRTPGTPAVPVPTTAAKPVPVGQPIPGNHSNLPFPPAGVAPSAAGETMTTAWLPPARPGTAGAVDLYRVSVFGAEPGHPTEMMPIAQRTVAATSTSVDFDMHGVPGWSLRVSVEARNPDGWGNPSVLSNAVTGPSGGGHTHSTSHDPVPAGWTALPANHQLPPVSTPGPPRHLRTVPGNGSATVSWAAPNVDGGLPITGYAVYANPGGLVASVGVDRTRVQVDSLINDADYTFQVVAINEVGDSAPTNESPVTTPTKDAGQSTAKAPTAPSDVDVQPGNRSATVTWSTPSNDGGAAITSYTVSAQNDPHRVTVDGALASARVDGLAPGKSYRFTVTAKNAAGSSPASAPSAAVTILGPTGTVPTQPAKPVAVAGTNSAAVSWKAPTSDGGSPLTGYVVIMRPSGRSMTVAPTTRQATFSDLAAGTAYRFTVFAVNKAGRSAQSDETQPVVPTAPPRPPGAPWTVVAAAGDGFAKVAWTAPGTDGGAPIVAYTVVAKGSDASARVTRPGVREAVVRGLKNGTTYRFTVIAENRVGLSAPSAPSAPVTPTGGEPDPPMPHMPGPEEAADSVVSWSAAAGSPAAKLSEWVGQSRRHSAAAAAGVTAVILAAAAVYFWRRRRPAD</sequence>
<evidence type="ECO:0000313" key="8">
    <source>
        <dbReference type="Proteomes" id="UP000578112"/>
    </source>
</evidence>
<keyword evidence="2" id="KW-0326">Glycosidase</keyword>
<dbReference type="GO" id="GO:0000272">
    <property type="term" value="P:polysaccharide catabolic process"/>
    <property type="evidence" value="ECO:0007669"/>
    <property type="project" value="UniProtKB-KW"/>
</dbReference>
<organism evidence="7 8">
    <name type="scientific">Actinoplanes digitatis</name>
    <dbReference type="NCBI Taxonomy" id="1868"/>
    <lineage>
        <taxon>Bacteria</taxon>
        <taxon>Bacillati</taxon>
        <taxon>Actinomycetota</taxon>
        <taxon>Actinomycetes</taxon>
        <taxon>Micromonosporales</taxon>
        <taxon>Micromonosporaceae</taxon>
        <taxon>Actinoplanes</taxon>
    </lineage>
</organism>
<feature type="region of interest" description="Disordered" evidence="4">
    <location>
        <begin position="870"/>
        <end position="899"/>
    </location>
</feature>
<dbReference type="Gene3D" id="2.60.40.10">
    <property type="entry name" value="Immunoglobulins"/>
    <property type="match status" value="4"/>
</dbReference>
<dbReference type="EMBL" id="JACHNH010000001">
    <property type="protein sequence ID" value="MBB4764945.1"/>
    <property type="molecule type" value="Genomic_DNA"/>
</dbReference>
<dbReference type="AlphaFoldDB" id="A0A7W7MSQ4"/>
<dbReference type="Gene3D" id="3.60.21.10">
    <property type="match status" value="1"/>
</dbReference>
<evidence type="ECO:0000256" key="5">
    <source>
        <dbReference type="SAM" id="Phobius"/>
    </source>
</evidence>
<dbReference type="GO" id="GO:0016798">
    <property type="term" value="F:hydrolase activity, acting on glycosyl bonds"/>
    <property type="evidence" value="ECO:0007669"/>
    <property type="project" value="UniProtKB-KW"/>
</dbReference>
<feature type="region of interest" description="Disordered" evidence="4">
    <location>
        <begin position="577"/>
        <end position="624"/>
    </location>
</feature>
<keyword evidence="3" id="KW-0119">Carbohydrate metabolism</keyword>
<dbReference type="PANTHER" id="PTHR13817:SF151">
    <property type="entry name" value="TITIN"/>
    <property type="match status" value="1"/>
</dbReference>
<dbReference type="Pfam" id="PF00041">
    <property type="entry name" value="fn3"/>
    <property type="match status" value="4"/>
</dbReference>
<keyword evidence="5" id="KW-0812">Transmembrane</keyword>
<comment type="caution">
    <text evidence="7">The sequence shown here is derived from an EMBL/GenBank/DDBJ whole genome shotgun (WGS) entry which is preliminary data.</text>
</comment>
<dbReference type="Proteomes" id="UP000578112">
    <property type="component" value="Unassembled WGS sequence"/>
</dbReference>
<evidence type="ECO:0000256" key="1">
    <source>
        <dbReference type="ARBA" id="ARBA00022737"/>
    </source>
</evidence>
<feature type="domain" description="Fibronectin type-III" evidence="6">
    <location>
        <begin position="600"/>
        <end position="693"/>
    </location>
</feature>
<feature type="region of interest" description="Disordered" evidence="4">
    <location>
        <begin position="772"/>
        <end position="791"/>
    </location>
</feature>
<evidence type="ECO:0000259" key="6">
    <source>
        <dbReference type="PROSITE" id="PS50853"/>
    </source>
</evidence>
<accession>A0A7W7MSQ4</accession>
<keyword evidence="3" id="KW-0624">Polysaccharide degradation</keyword>
<proteinExistence type="predicted"/>
<keyword evidence="5" id="KW-0472">Membrane</keyword>
<dbReference type="InterPro" id="IPR029052">
    <property type="entry name" value="Metallo-depent_PP-like"/>
</dbReference>
<dbReference type="Pfam" id="PF00149">
    <property type="entry name" value="Metallophos"/>
    <property type="match status" value="1"/>
</dbReference>
<gene>
    <name evidence="7" type="ORF">BJ971_005501</name>
</gene>
<dbReference type="SUPFAM" id="SSF56300">
    <property type="entry name" value="Metallo-dependent phosphatases"/>
    <property type="match status" value="1"/>
</dbReference>
<dbReference type="InterPro" id="IPR004843">
    <property type="entry name" value="Calcineurin-like_PHP"/>
</dbReference>
<protein>
    <recommendedName>
        <fullName evidence="6">Fibronectin type-III domain-containing protein</fullName>
    </recommendedName>
</protein>
<evidence type="ECO:0000256" key="3">
    <source>
        <dbReference type="ARBA" id="ARBA00023326"/>
    </source>
</evidence>
<feature type="compositionally biased region" description="Polar residues" evidence="4">
    <location>
        <begin position="579"/>
        <end position="599"/>
    </location>
</feature>
<evidence type="ECO:0000256" key="4">
    <source>
        <dbReference type="SAM" id="MobiDB-lite"/>
    </source>
</evidence>
<name>A0A7W7MSQ4_9ACTN</name>
<keyword evidence="5" id="KW-1133">Transmembrane helix</keyword>
<keyword evidence="1" id="KW-0677">Repeat</keyword>
<feature type="compositionally biased region" description="Polar residues" evidence="4">
    <location>
        <begin position="612"/>
        <end position="624"/>
    </location>
</feature>
<feature type="domain" description="Fibronectin type-III" evidence="6">
    <location>
        <begin position="696"/>
        <end position="789"/>
    </location>
</feature>
<dbReference type="PROSITE" id="PS50853">
    <property type="entry name" value="FN3"/>
    <property type="match status" value="5"/>
</dbReference>
<keyword evidence="8" id="KW-1185">Reference proteome</keyword>
<dbReference type="PANTHER" id="PTHR13817">
    <property type="entry name" value="TITIN"/>
    <property type="match status" value="1"/>
</dbReference>
<feature type="region of interest" description="Disordered" evidence="4">
    <location>
        <begin position="464"/>
        <end position="502"/>
    </location>
</feature>
<dbReference type="PRINTS" id="PR00014">
    <property type="entry name" value="FNTYPEIII"/>
</dbReference>
<dbReference type="InterPro" id="IPR003961">
    <property type="entry name" value="FN3_dom"/>
</dbReference>
<dbReference type="CDD" id="cd00063">
    <property type="entry name" value="FN3"/>
    <property type="match status" value="5"/>
</dbReference>
<feature type="transmembrane region" description="Helical" evidence="5">
    <location>
        <begin position="929"/>
        <end position="948"/>
    </location>
</feature>
<feature type="domain" description="Fibronectin type-III" evidence="6">
    <location>
        <begin position="500"/>
        <end position="591"/>
    </location>
</feature>
<dbReference type="SMART" id="SM00060">
    <property type="entry name" value="FN3"/>
    <property type="match status" value="5"/>
</dbReference>
<dbReference type="RefSeq" id="WP_184996077.1">
    <property type="nucleotide sequence ID" value="NZ_BOMK01000026.1"/>
</dbReference>
<dbReference type="InterPro" id="IPR036116">
    <property type="entry name" value="FN3_sf"/>
</dbReference>